<evidence type="ECO:0000313" key="11">
    <source>
        <dbReference type="RefSeq" id="XP_019637745.1"/>
    </source>
</evidence>
<dbReference type="Pfam" id="PF19193">
    <property type="entry name" value="Tectonin"/>
    <property type="match status" value="1"/>
</dbReference>
<dbReference type="GeneID" id="109480041"/>
<reference evidence="11" key="1">
    <citation type="submission" date="2025-08" db="UniProtKB">
        <authorList>
            <consortium name="RefSeq"/>
        </authorList>
    </citation>
    <scope>IDENTIFICATION</scope>
    <source>
        <tissue evidence="11">Gonad</tissue>
    </source>
</reference>
<dbReference type="InterPro" id="IPR014710">
    <property type="entry name" value="RmlC-like_jellyroll"/>
</dbReference>
<dbReference type="GO" id="GO:0019491">
    <property type="term" value="P:ectoine biosynthetic process"/>
    <property type="evidence" value="ECO:0007669"/>
    <property type="project" value="UniProtKB-UniPathway"/>
</dbReference>
<dbReference type="GO" id="GO:0030246">
    <property type="term" value="F:carbohydrate binding"/>
    <property type="evidence" value="ECO:0007669"/>
    <property type="project" value="UniProtKB-KW"/>
</dbReference>
<evidence type="ECO:0000256" key="6">
    <source>
        <dbReference type="ARBA" id="ARBA00033271"/>
    </source>
</evidence>
<proteinExistence type="inferred from homology"/>
<evidence type="ECO:0000256" key="5">
    <source>
        <dbReference type="ARBA" id="ARBA00022734"/>
    </source>
</evidence>
<dbReference type="PANTHER" id="PTHR23250">
    <property type="entry name" value="DYSFERLIN-RELATED"/>
    <property type="match status" value="1"/>
</dbReference>
<dbReference type="CDD" id="cd06978">
    <property type="entry name" value="cupin_EctC"/>
    <property type="match status" value="1"/>
</dbReference>
<feature type="signal peptide" evidence="9">
    <location>
        <begin position="1"/>
        <end position="21"/>
    </location>
</feature>
<dbReference type="InterPro" id="IPR011051">
    <property type="entry name" value="RmlC_Cupin_sf"/>
</dbReference>
<evidence type="ECO:0000256" key="8">
    <source>
        <dbReference type="ARBA" id="ARBA00048714"/>
    </source>
</evidence>
<dbReference type="Gene3D" id="2.60.120.10">
    <property type="entry name" value="Jelly Rolls"/>
    <property type="match status" value="2"/>
</dbReference>
<dbReference type="UniPathway" id="UPA00067">
    <property type="reaction ID" value="UER00123"/>
</dbReference>
<comment type="pathway">
    <text evidence="1">Amine and polyamine biosynthesis; ectoine biosynthesis; L-ectoine from L-aspartate 4-semialdehyde: step 3/3.</text>
</comment>
<dbReference type="AlphaFoldDB" id="A0A6P4Z8K6"/>
<evidence type="ECO:0000256" key="1">
    <source>
        <dbReference type="ARBA" id="ARBA00005181"/>
    </source>
</evidence>
<evidence type="ECO:0000256" key="7">
    <source>
        <dbReference type="ARBA" id="ARBA00038331"/>
    </source>
</evidence>
<dbReference type="OrthoDB" id="166585at2759"/>
<evidence type="ECO:0000256" key="3">
    <source>
        <dbReference type="ARBA" id="ARBA00013192"/>
    </source>
</evidence>
<name>A0A6P4Z8K6_BRABE</name>
<keyword evidence="5" id="KW-0430">Lectin</keyword>
<comment type="catalytic activity">
    <reaction evidence="8">
        <text>(2S)-4-acetamido-2-aminobutanoate = L-ectoine + H2O</text>
        <dbReference type="Rhea" id="RHEA:17281"/>
        <dbReference type="ChEBI" id="CHEBI:15377"/>
        <dbReference type="ChEBI" id="CHEBI:58515"/>
        <dbReference type="ChEBI" id="CHEBI:58929"/>
        <dbReference type="EC" id="4.2.1.108"/>
    </reaction>
</comment>
<dbReference type="SUPFAM" id="SSF51182">
    <property type="entry name" value="RmlC-like cupins"/>
    <property type="match status" value="2"/>
</dbReference>
<dbReference type="GO" id="GO:0033990">
    <property type="term" value="F:ectoine synthase activity"/>
    <property type="evidence" value="ECO:0007669"/>
    <property type="project" value="UniProtKB-EC"/>
</dbReference>
<dbReference type="EC" id="4.2.1.108" evidence="3"/>
<keyword evidence="10" id="KW-1185">Reference proteome</keyword>
<dbReference type="InterPro" id="IPR006624">
    <property type="entry name" value="Beta-propeller_rpt_TECPR"/>
</dbReference>
<evidence type="ECO:0000313" key="10">
    <source>
        <dbReference type="Proteomes" id="UP000515135"/>
    </source>
</evidence>
<sequence length="472" mass="51631">MGNLNKVKTLVLLCILELSCSPRWKRIEGSPMKFVSVGANGVWGVDQDNGVYYRSGTFHNEGSSGTGWESVDGSLKQIAAGQDVWGVDSSDRIFIRTGITSSNPTGTSWQQIAGGLKQIDVSSNAEAYSVWGVNSGDYIYRRTWVTKCTPTGAGWQMISGRLKFVSVGPAGVWGVNVHNNVFYRVGTYGNEGSAGTTWVHIQGKQLKQVSSGENVVWGVDNNNDVFIREEVPLPNQNLRGKQLVATEDGMNYTAYDVFLQPGETVCLTSPPSPLLNHVYYCVSGSGTGTASKGRVYEFSPDVVVAFSSGITCTVKVTSGEKLRLFCIFCDDVEPSVDRAVARSLSEIVGTDRDIDWGRGHSRRFLKKSDGFPISVHNTFGQAGARNALCYKHHVESAYYVKGRATYTWEEGAKEAETRIDATNGTVYSMNAHDPHHMIVHEDIEALCVFHPVLVGNENHDFSGEYSGFKPSE</sequence>
<comment type="similarity">
    <text evidence="7">Belongs to the tectonin family.</text>
</comment>
<keyword evidence="9" id="KW-0732">Signal</keyword>
<dbReference type="KEGG" id="bbel:109480041"/>
<dbReference type="Pfam" id="PF06339">
    <property type="entry name" value="Ectoine_synth"/>
    <property type="match status" value="1"/>
</dbReference>
<evidence type="ECO:0000256" key="2">
    <source>
        <dbReference type="ARBA" id="ARBA00009637"/>
    </source>
</evidence>
<dbReference type="RefSeq" id="XP_019637745.1">
    <property type="nucleotide sequence ID" value="XM_019782186.1"/>
</dbReference>
<gene>
    <name evidence="11" type="primary">LOC109480041</name>
</gene>
<dbReference type="InterPro" id="IPR051513">
    <property type="entry name" value="Tectonin_beta-prop"/>
</dbReference>
<dbReference type="Proteomes" id="UP000515135">
    <property type="component" value="Unplaced"/>
</dbReference>
<organism evidence="10 11">
    <name type="scientific">Branchiostoma belcheri</name>
    <name type="common">Amphioxus</name>
    <dbReference type="NCBI Taxonomy" id="7741"/>
    <lineage>
        <taxon>Eukaryota</taxon>
        <taxon>Metazoa</taxon>
        <taxon>Chordata</taxon>
        <taxon>Cephalochordata</taxon>
        <taxon>Leptocardii</taxon>
        <taxon>Amphioxiformes</taxon>
        <taxon>Branchiostomatidae</taxon>
        <taxon>Branchiostoma</taxon>
    </lineage>
</organism>
<dbReference type="SMART" id="SM00706">
    <property type="entry name" value="TECPR"/>
    <property type="match status" value="5"/>
</dbReference>
<comment type="similarity">
    <text evidence="2">Belongs to the ectoine synthase family.</text>
</comment>
<accession>A0A6P4Z8K6</accession>
<dbReference type="InterPro" id="IPR010462">
    <property type="entry name" value="Ectoine_synth"/>
</dbReference>
<evidence type="ECO:0000256" key="4">
    <source>
        <dbReference type="ARBA" id="ARBA00019707"/>
    </source>
</evidence>
<dbReference type="PANTHER" id="PTHR23250:SF3">
    <property type="entry name" value="FISH-EGG LECTIN-LIKE ISOFORM X1-RELATED"/>
    <property type="match status" value="1"/>
</dbReference>
<protein>
    <recommendedName>
        <fullName evidence="4">L-ectoine synthase</fullName>
        <ecNumber evidence="3">4.2.1.108</ecNumber>
    </recommendedName>
    <alternativeName>
        <fullName evidence="6">N-acetyldiaminobutyrate dehydratase</fullName>
    </alternativeName>
</protein>
<feature type="chain" id="PRO_5027635592" description="L-ectoine synthase" evidence="9">
    <location>
        <begin position="22"/>
        <end position="472"/>
    </location>
</feature>
<evidence type="ECO:0000256" key="9">
    <source>
        <dbReference type="SAM" id="SignalP"/>
    </source>
</evidence>